<accession>A0A1G2CPG6</accession>
<evidence type="ECO:0000256" key="4">
    <source>
        <dbReference type="ARBA" id="ARBA00022980"/>
    </source>
</evidence>
<comment type="subunit">
    <text evidence="6">Part of the 50S ribosomal subunit. Contacts protein L29, and trigger factor when it is bound to the ribosome.</text>
</comment>
<comment type="caution">
    <text evidence="8">The sequence shown here is derived from an EMBL/GenBank/DDBJ whole genome shotgun (WGS) entry which is preliminary data.</text>
</comment>
<dbReference type="InterPro" id="IPR001014">
    <property type="entry name" value="Ribosomal_uL23_CS"/>
</dbReference>
<evidence type="ECO:0000256" key="3">
    <source>
        <dbReference type="ARBA" id="ARBA00022884"/>
    </source>
</evidence>
<dbReference type="Pfam" id="PF00276">
    <property type="entry name" value="Ribosomal_L23"/>
    <property type="match status" value="1"/>
</dbReference>
<keyword evidence="2 6" id="KW-0699">rRNA-binding</keyword>
<reference evidence="8 9" key="1">
    <citation type="journal article" date="2016" name="Nat. Commun.">
        <title>Thousands of microbial genomes shed light on interconnected biogeochemical processes in an aquifer system.</title>
        <authorList>
            <person name="Anantharaman K."/>
            <person name="Brown C.T."/>
            <person name="Hug L.A."/>
            <person name="Sharon I."/>
            <person name="Castelle C.J."/>
            <person name="Probst A.J."/>
            <person name="Thomas B.C."/>
            <person name="Singh A."/>
            <person name="Wilkins M.J."/>
            <person name="Karaoz U."/>
            <person name="Brodie E.L."/>
            <person name="Williams K.H."/>
            <person name="Hubbard S.S."/>
            <person name="Banfield J.F."/>
        </authorList>
    </citation>
    <scope>NUCLEOTIDE SEQUENCE [LARGE SCALE GENOMIC DNA]</scope>
</reference>
<dbReference type="GO" id="GO:0005840">
    <property type="term" value="C:ribosome"/>
    <property type="evidence" value="ECO:0007669"/>
    <property type="project" value="UniProtKB-KW"/>
</dbReference>
<keyword evidence="4 6" id="KW-0689">Ribosomal protein</keyword>
<dbReference type="Proteomes" id="UP000178599">
    <property type="component" value="Unassembled WGS sequence"/>
</dbReference>
<comment type="function">
    <text evidence="6">One of the early assembly proteins it binds 23S rRNA. One of the proteins that surrounds the polypeptide exit tunnel on the outside of the ribosome. Forms the main docking site for trigger factor binding to the ribosome.</text>
</comment>
<sequence length="92" mass="10590">MEKIILKNPHITEKSVSLSKMGQYVFAVSKNVSSTEIKKEVEKVYKVNVTDVRVINFRERKKRYGRSFSAAKLFKKAVVTLKKGQKIDIISQ</sequence>
<proteinExistence type="inferred from homology"/>
<dbReference type="AlphaFoldDB" id="A0A1G2CPG6"/>
<keyword evidence="3 6" id="KW-0694">RNA-binding</keyword>
<dbReference type="InterPro" id="IPR012677">
    <property type="entry name" value="Nucleotide-bd_a/b_plait_sf"/>
</dbReference>
<dbReference type="PROSITE" id="PS00050">
    <property type="entry name" value="RIBOSOMAL_L23"/>
    <property type="match status" value="1"/>
</dbReference>
<gene>
    <name evidence="6" type="primary">rplW</name>
    <name evidence="8" type="ORF">A2390_01805</name>
</gene>
<dbReference type="HAMAP" id="MF_01369_B">
    <property type="entry name" value="Ribosomal_uL23_B"/>
    <property type="match status" value="1"/>
</dbReference>
<keyword evidence="5 6" id="KW-0687">Ribonucleoprotein</keyword>
<dbReference type="GO" id="GO:0019843">
    <property type="term" value="F:rRNA binding"/>
    <property type="evidence" value="ECO:0007669"/>
    <property type="project" value="UniProtKB-UniRule"/>
</dbReference>
<dbReference type="InterPro" id="IPR013025">
    <property type="entry name" value="Ribosomal_uL23-like"/>
</dbReference>
<evidence type="ECO:0000313" key="9">
    <source>
        <dbReference type="Proteomes" id="UP000178599"/>
    </source>
</evidence>
<dbReference type="EMBL" id="MHLE01000006">
    <property type="protein sequence ID" value="OGZ03265.1"/>
    <property type="molecule type" value="Genomic_DNA"/>
</dbReference>
<dbReference type="Gene3D" id="3.30.70.330">
    <property type="match status" value="1"/>
</dbReference>
<dbReference type="GO" id="GO:0003735">
    <property type="term" value="F:structural constituent of ribosome"/>
    <property type="evidence" value="ECO:0007669"/>
    <property type="project" value="InterPro"/>
</dbReference>
<dbReference type="GO" id="GO:1990904">
    <property type="term" value="C:ribonucleoprotein complex"/>
    <property type="evidence" value="ECO:0007669"/>
    <property type="project" value="UniProtKB-KW"/>
</dbReference>
<comment type="similarity">
    <text evidence="1 6 7">Belongs to the universal ribosomal protein uL23 family.</text>
</comment>
<evidence type="ECO:0000256" key="2">
    <source>
        <dbReference type="ARBA" id="ARBA00022730"/>
    </source>
</evidence>
<evidence type="ECO:0000313" key="8">
    <source>
        <dbReference type="EMBL" id="OGZ03265.1"/>
    </source>
</evidence>
<dbReference type="InterPro" id="IPR012678">
    <property type="entry name" value="Ribosomal_uL23/eL15/eS24_sf"/>
</dbReference>
<protein>
    <recommendedName>
        <fullName evidence="6">Large ribosomal subunit protein uL23</fullName>
    </recommendedName>
</protein>
<dbReference type="NCBIfam" id="NF004363">
    <property type="entry name" value="PRK05738.2-4"/>
    <property type="match status" value="1"/>
</dbReference>
<evidence type="ECO:0000256" key="5">
    <source>
        <dbReference type="ARBA" id="ARBA00023274"/>
    </source>
</evidence>
<evidence type="ECO:0000256" key="1">
    <source>
        <dbReference type="ARBA" id="ARBA00006700"/>
    </source>
</evidence>
<name>A0A1G2CPG6_9BACT</name>
<evidence type="ECO:0000256" key="7">
    <source>
        <dbReference type="RuleBase" id="RU003934"/>
    </source>
</evidence>
<dbReference type="GO" id="GO:0006412">
    <property type="term" value="P:translation"/>
    <property type="evidence" value="ECO:0007669"/>
    <property type="project" value="UniProtKB-UniRule"/>
</dbReference>
<organism evidence="8 9">
    <name type="scientific">Candidatus Liptonbacteria bacterium RIFOXYB1_FULL_36_10</name>
    <dbReference type="NCBI Taxonomy" id="1798654"/>
    <lineage>
        <taxon>Bacteria</taxon>
        <taxon>Candidatus Liptoniibacteriota</taxon>
    </lineage>
</organism>
<dbReference type="SUPFAM" id="SSF54189">
    <property type="entry name" value="Ribosomal proteins S24e, L23 and L15e"/>
    <property type="match status" value="1"/>
</dbReference>
<evidence type="ECO:0000256" key="6">
    <source>
        <dbReference type="HAMAP-Rule" id="MF_01369"/>
    </source>
</evidence>